<dbReference type="AlphaFoldDB" id="A0A0G0L7R4"/>
<protein>
    <recommendedName>
        <fullName evidence="1">YrdC-like domain-containing protein</fullName>
    </recommendedName>
</protein>
<evidence type="ECO:0000313" key="2">
    <source>
        <dbReference type="EMBL" id="KKQ88058.1"/>
    </source>
</evidence>
<dbReference type="Proteomes" id="UP000034893">
    <property type="component" value="Unassembled WGS sequence"/>
</dbReference>
<organism evidence="2 3">
    <name type="scientific">Candidatus Curtissbacteria bacterium GW2011_GWC2_38_9</name>
    <dbReference type="NCBI Taxonomy" id="1618414"/>
    <lineage>
        <taxon>Bacteria</taxon>
        <taxon>Candidatus Curtissiibacteriota</taxon>
    </lineage>
</organism>
<evidence type="ECO:0000259" key="1">
    <source>
        <dbReference type="Pfam" id="PF01300"/>
    </source>
</evidence>
<comment type="caution">
    <text evidence="2">The sequence shown here is derived from an EMBL/GenBank/DDBJ whole genome shotgun (WGS) entry which is preliminary data.</text>
</comment>
<feature type="domain" description="YrdC-like" evidence="1">
    <location>
        <begin position="2"/>
        <end position="71"/>
    </location>
</feature>
<reference evidence="2 3" key="1">
    <citation type="journal article" date="2015" name="Nature">
        <title>rRNA introns, odd ribosomes, and small enigmatic genomes across a large radiation of phyla.</title>
        <authorList>
            <person name="Brown C.T."/>
            <person name="Hug L.A."/>
            <person name="Thomas B.C."/>
            <person name="Sharon I."/>
            <person name="Castelle C.J."/>
            <person name="Singh A."/>
            <person name="Wilkins M.J."/>
            <person name="Williams K.H."/>
            <person name="Banfield J.F."/>
        </authorList>
    </citation>
    <scope>NUCLEOTIDE SEQUENCE [LARGE SCALE GENOMIC DNA]</scope>
</reference>
<dbReference type="SUPFAM" id="SSF55821">
    <property type="entry name" value="YrdC/RibB"/>
    <property type="match status" value="1"/>
</dbReference>
<dbReference type="Pfam" id="PF01300">
    <property type="entry name" value="Sua5_yciO_yrdC"/>
    <property type="match status" value="1"/>
</dbReference>
<dbReference type="GO" id="GO:0003725">
    <property type="term" value="F:double-stranded RNA binding"/>
    <property type="evidence" value="ECO:0007669"/>
    <property type="project" value="InterPro"/>
</dbReference>
<name>A0A0G0L7R4_9BACT</name>
<proteinExistence type="predicted"/>
<gene>
    <name evidence="2" type="ORF">UT12_C0028G0009</name>
</gene>
<dbReference type="Gene3D" id="3.90.870.10">
    <property type="entry name" value="DHBP synthase"/>
    <property type="match status" value="1"/>
</dbReference>
<dbReference type="EMBL" id="LBVP01000028">
    <property type="protein sequence ID" value="KKQ88058.1"/>
    <property type="molecule type" value="Genomic_DNA"/>
</dbReference>
<evidence type="ECO:0000313" key="3">
    <source>
        <dbReference type="Proteomes" id="UP000034893"/>
    </source>
</evidence>
<dbReference type="InterPro" id="IPR017945">
    <property type="entry name" value="DHBP_synth_RibB-like_a/b_dom"/>
</dbReference>
<accession>A0A0G0L7R4</accession>
<dbReference type="InterPro" id="IPR006070">
    <property type="entry name" value="Sua5-like_dom"/>
</dbReference>
<sequence length="85" mass="9758">KKISRPLWQTSANISGNLPFKNAVEVYEEFENTEYKPDIIIDLNGEFDNSERLSSTVLDLTKWPPKVIREGAFSAKELQKTLNML</sequence>
<feature type="non-terminal residue" evidence="2">
    <location>
        <position position="1"/>
    </location>
</feature>